<dbReference type="SUPFAM" id="SSF47384">
    <property type="entry name" value="Homodimeric domain of signal transducing histidine kinase"/>
    <property type="match status" value="1"/>
</dbReference>
<proteinExistence type="predicted"/>
<dbReference type="GO" id="GO:0000155">
    <property type="term" value="F:phosphorelay sensor kinase activity"/>
    <property type="evidence" value="ECO:0007669"/>
    <property type="project" value="InterPro"/>
</dbReference>
<dbReference type="InterPro" id="IPR013783">
    <property type="entry name" value="Ig-like_fold"/>
</dbReference>
<dbReference type="Proteomes" id="UP000245880">
    <property type="component" value="Unassembled WGS sequence"/>
</dbReference>
<name>A0A316APM5_9BACT</name>
<reference evidence="4 5" key="1">
    <citation type="submission" date="2018-03" db="EMBL/GenBank/DDBJ databases">
        <title>Genomic Encyclopedia of Archaeal and Bacterial Type Strains, Phase II (KMG-II): from individual species to whole genera.</title>
        <authorList>
            <person name="Goeker M."/>
        </authorList>
    </citation>
    <scope>NUCLEOTIDE SEQUENCE [LARGE SCALE GENOMIC DNA]</scope>
    <source>
        <strain evidence="4 5">DSM 100346</strain>
    </source>
</reference>
<dbReference type="InterPro" id="IPR005467">
    <property type="entry name" value="His_kinase_dom"/>
</dbReference>
<dbReference type="EMBL" id="QGDT01000002">
    <property type="protein sequence ID" value="PWJ59376.1"/>
    <property type="molecule type" value="Genomic_DNA"/>
</dbReference>
<evidence type="ECO:0000256" key="1">
    <source>
        <dbReference type="ARBA" id="ARBA00022553"/>
    </source>
</evidence>
<dbReference type="SMART" id="SM00387">
    <property type="entry name" value="HATPase_c"/>
    <property type="match status" value="1"/>
</dbReference>
<organism evidence="4 5">
    <name type="scientific">Dyadobacter jejuensis</name>
    <dbReference type="NCBI Taxonomy" id="1082580"/>
    <lineage>
        <taxon>Bacteria</taxon>
        <taxon>Pseudomonadati</taxon>
        <taxon>Bacteroidota</taxon>
        <taxon>Cytophagia</taxon>
        <taxon>Cytophagales</taxon>
        <taxon>Spirosomataceae</taxon>
        <taxon>Dyadobacter</taxon>
    </lineage>
</organism>
<dbReference type="SUPFAM" id="SSF63829">
    <property type="entry name" value="Calcium-dependent phosphotriesterase"/>
    <property type="match status" value="1"/>
</dbReference>
<dbReference type="InterPro" id="IPR011110">
    <property type="entry name" value="Reg_prop"/>
</dbReference>
<dbReference type="InterPro" id="IPR015943">
    <property type="entry name" value="WD40/YVTN_repeat-like_dom_sf"/>
</dbReference>
<dbReference type="InterPro" id="IPR036890">
    <property type="entry name" value="HATPase_C_sf"/>
</dbReference>
<evidence type="ECO:0000259" key="3">
    <source>
        <dbReference type="PROSITE" id="PS50109"/>
    </source>
</evidence>
<dbReference type="Gene3D" id="3.30.565.10">
    <property type="entry name" value="Histidine kinase-like ATPase, C-terminal domain"/>
    <property type="match status" value="1"/>
</dbReference>
<dbReference type="InterPro" id="IPR036097">
    <property type="entry name" value="HisK_dim/P_sf"/>
</dbReference>
<dbReference type="SUPFAM" id="SSF55874">
    <property type="entry name" value="ATPase domain of HSP90 chaperone/DNA topoisomerase II/histidine kinase"/>
    <property type="match status" value="1"/>
</dbReference>
<protein>
    <submittedName>
        <fullName evidence="4">Signal transduction histidine kinase</fullName>
    </submittedName>
</protein>
<dbReference type="InterPro" id="IPR003594">
    <property type="entry name" value="HATPase_dom"/>
</dbReference>
<evidence type="ECO:0000256" key="2">
    <source>
        <dbReference type="SAM" id="Phobius"/>
    </source>
</evidence>
<keyword evidence="2" id="KW-1133">Transmembrane helix</keyword>
<dbReference type="Gene3D" id="1.10.287.130">
    <property type="match status" value="1"/>
</dbReference>
<gene>
    <name evidence="4" type="ORF">CLV98_102209</name>
</gene>
<dbReference type="CDD" id="cd00075">
    <property type="entry name" value="HATPase"/>
    <property type="match status" value="1"/>
</dbReference>
<dbReference type="AlphaFoldDB" id="A0A316APM5"/>
<keyword evidence="5" id="KW-1185">Reference proteome</keyword>
<dbReference type="Pfam" id="PF07494">
    <property type="entry name" value="Reg_prop"/>
    <property type="match status" value="1"/>
</dbReference>
<dbReference type="Gene3D" id="2.60.40.10">
    <property type="entry name" value="Immunoglobulins"/>
    <property type="match status" value="1"/>
</dbReference>
<dbReference type="PANTHER" id="PTHR43547:SF2">
    <property type="entry name" value="HYBRID SIGNAL TRANSDUCTION HISTIDINE KINASE C"/>
    <property type="match status" value="1"/>
</dbReference>
<keyword evidence="2" id="KW-0812">Transmembrane</keyword>
<accession>A0A316APM5</accession>
<evidence type="ECO:0000313" key="5">
    <source>
        <dbReference type="Proteomes" id="UP000245880"/>
    </source>
</evidence>
<keyword evidence="4" id="KW-0808">Transferase</keyword>
<dbReference type="PROSITE" id="PS50109">
    <property type="entry name" value="HIS_KIN"/>
    <property type="match status" value="1"/>
</dbReference>
<dbReference type="Pfam" id="PF02518">
    <property type="entry name" value="HATPase_c"/>
    <property type="match status" value="1"/>
</dbReference>
<feature type="domain" description="Histidine kinase" evidence="3">
    <location>
        <begin position="828"/>
        <end position="1044"/>
    </location>
</feature>
<keyword evidence="2" id="KW-0472">Membrane</keyword>
<comment type="caution">
    <text evidence="4">The sequence shown here is derived from an EMBL/GenBank/DDBJ whole genome shotgun (WGS) entry which is preliminary data.</text>
</comment>
<dbReference type="OrthoDB" id="900403at2"/>
<dbReference type="PANTHER" id="PTHR43547">
    <property type="entry name" value="TWO-COMPONENT HISTIDINE KINASE"/>
    <property type="match status" value="1"/>
</dbReference>
<keyword evidence="4" id="KW-0418">Kinase</keyword>
<sequence length="1048" mass="120795">MAMFLNLPYRYKSLVSNIFTILIWLVCIGYPPIQAQPTVIANKSYHIQHYTDENGLPQNSVKKIAQDDAGFIWLGTEAGLSRYDGQKFINYSEFEYIRGIHSFEPDLSAPPQYIYAVTDQYERLRLHQGKFERVMDHSQLSKSLIKNSFSNKPKHFLTRGLPEDAEGLFFPESVQIPYSDYRLFNCSHDKIDFLRGHTLVARYPIKSDNLWHFFRLNNRLYRLADKDSLIVFDPEVSTSSYRIARIINLPKSNNQKSQIFWNNANNQSFLYVNKKLYRLNEGKNGNLIATELLSNFDFTSRQIRSVFFDIETQKLYLGSLIEGLYIIKRKQFTTINNPFSNSDDVYYAQELLNKHSIISPQGDIFNFSEYPNIKYEFNNLLSQNHRFKDKYGLIHDLNGNFWAKGFSYLYKYDHQAKGILSKNKYSDEISWIYQGKNNRLWVAFRQLGLYYLDINSQDLKPKKFIGAPLRRITWIHEALDNVLWVGTRDGLYRIELKTKKTSRINQLNGLFIRSIYNPQLDEMWITTYQNGIFLIKDNKITKFPLDNNRFLARSHCMVEDSSGFMWINTNNGLFQFKKQALLNYATNKTIPYFRYYNKSNGFNHNEFNGGCQPCALKLPNGLISFPSMDGLVVFNPKQIKHKQKLAPIVIDQVLVGKQEMKPIEDTLALVHDQGQIKIAFSNAYLGDPTNLKIYYSLVPIGTTPEWYPIEPGDHSIPLPPLKPGTYTLVIKGVGGFDKDSIITKRLTIQILKPWYLTWWAIGFFILAIVGFILLIIDLQLRRALKQNELLEGKIKERTLALQQTVLDLKNSQSELLKQNKLHTYILASITHDFRSPLKFMHAWLTEVPKEIANGEASEVSSSSQLIEKTMRHMMRLTDDMTHYLRAITTESQGSWNLVSLKPLVEDKTTLFKSLSWINKGTIKITIDPELKIKTNANLLGIVIHNLIDNAFKSKPNAMVAIHASWSTKFSQSTLELTVRDNGPGIPDELLLWLNSPPKDHIAPPQSYHGLGLAMIKSTCETLGVTLFYQNLNGTVVTLTFPPEGVPKL</sequence>
<dbReference type="Gene3D" id="2.130.10.10">
    <property type="entry name" value="YVTN repeat-like/Quinoprotein amine dehydrogenase"/>
    <property type="match status" value="2"/>
</dbReference>
<feature type="transmembrane region" description="Helical" evidence="2">
    <location>
        <begin position="754"/>
        <end position="776"/>
    </location>
</feature>
<evidence type="ECO:0000313" key="4">
    <source>
        <dbReference type="EMBL" id="PWJ59376.1"/>
    </source>
</evidence>
<keyword evidence="1" id="KW-0597">Phosphoprotein</keyword>